<dbReference type="CDD" id="cd09274">
    <property type="entry name" value="RNase_HI_RT_Ty3"/>
    <property type="match status" value="1"/>
</dbReference>
<dbReference type="Proteomes" id="UP001314205">
    <property type="component" value="Unassembled WGS sequence"/>
</dbReference>
<dbReference type="Pfam" id="PF17921">
    <property type="entry name" value="Integrase_H2C2"/>
    <property type="match status" value="1"/>
</dbReference>
<dbReference type="InterPro" id="IPR043128">
    <property type="entry name" value="Rev_trsase/Diguanyl_cyclase"/>
</dbReference>
<dbReference type="Pfam" id="PF17919">
    <property type="entry name" value="RT_RNaseH_2"/>
    <property type="match status" value="1"/>
</dbReference>
<dbReference type="InterPro" id="IPR036397">
    <property type="entry name" value="RNaseH_sf"/>
</dbReference>
<dbReference type="Pfam" id="PF00665">
    <property type="entry name" value="rve"/>
    <property type="match status" value="1"/>
</dbReference>
<dbReference type="InterPro" id="IPR041588">
    <property type="entry name" value="Integrase_H2C2"/>
</dbReference>
<dbReference type="AlphaFoldDB" id="A0AAV1K8X6"/>
<dbReference type="Pfam" id="PF00078">
    <property type="entry name" value="RVT_1"/>
    <property type="match status" value="1"/>
</dbReference>
<dbReference type="InterPro" id="IPR001584">
    <property type="entry name" value="Integrase_cat-core"/>
</dbReference>
<sequence length="754" mass="86598">MPFGLANAPAVFQRMMNRVVSPTRAEGATAYIDDVLIYGRDVEECLMRLENVLQLLEGANLTLNLAKCEFLMDKIDYLGYEISAAGVRPGNKKIRCVLDFPCPIDQHTVRQFLGLVGYFRKFIRNFAILANPLTKLLTKNARWTWTYEQEEAFKSLKDKLTDRPILAIYDPTSETELHTDACKLAVGGVLFQSSCSSHTLRLVAYYSRKTSPEEKHFHAYELEALAVVCSLKKFRVYLLGLKFKIISDCNALRSTFSKRDILPRVARWWLLIQEFQCTVEYRPGTRMTHVDALSRNPISDNENSEVLVHYPSVMTISNEDWLHTLQLGDTELCRIRNVLSSDVDVEVLKYIKDNYLIKDNKLYRYLDGDVKNIRWVVPKGARWQLCRMNHDDIGHFGVEKTLERIKKSYWFSKMSRFVKKYVNACIECAYAKKNNSTKEGYLYPIEKVEVPFHTLHIDHLGPFVKSKRGNTHLLVIVDGFTKFLFARPVRNTKTQNAIRALEDIFYTFRIPDRIISDRGTCFTSHTFKRFCLDKGIRHVLNAVACPRLNGQVERYNRTILNSLTAQNLNCEEKEWDNTIGRVQWGLNNTYQKTTGRTPAEIMFGIGINSEANPKFNIVCQETREINDLATIRKNVKDSIDTQQEKQKLRFNRGRRPAKVYAEGELVKITKIAFTNEGKSRKLLPSYIGPYRVISVLGNDRYRVAAIPGLTGTKNKRQTTVAADRMSPWVNVAALEVNESDTSNDDSNEDSSSDK</sequence>
<dbReference type="FunFam" id="3.30.70.270:FF:000003">
    <property type="entry name" value="Transposon Ty3-G Gag-Pol polyprotein"/>
    <property type="match status" value="1"/>
</dbReference>
<reference evidence="6 7" key="1">
    <citation type="submission" date="2023-11" db="EMBL/GenBank/DDBJ databases">
        <authorList>
            <person name="Hedman E."/>
            <person name="Englund M."/>
            <person name="Stromberg M."/>
            <person name="Nyberg Akerstrom W."/>
            <person name="Nylinder S."/>
            <person name="Jareborg N."/>
            <person name="Kallberg Y."/>
            <person name="Kronander E."/>
        </authorList>
    </citation>
    <scope>NUCLEOTIDE SEQUENCE [LARGE SCALE GENOMIC DNA]</scope>
</reference>
<dbReference type="InterPro" id="IPR000477">
    <property type="entry name" value="RT_dom"/>
</dbReference>
<dbReference type="EC" id="2.7.7.49" evidence="1"/>
<evidence type="ECO:0000256" key="2">
    <source>
        <dbReference type="ARBA" id="ARBA00023268"/>
    </source>
</evidence>
<dbReference type="InterPro" id="IPR043502">
    <property type="entry name" value="DNA/RNA_pol_sf"/>
</dbReference>
<dbReference type="GO" id="GO:0003964">
    <property type="term" value="F:RNA-directed DNA polymerase activity"/>
    <property type="evidence" value="ECO:0007669"/>
    <property type="project" value="UniProtKB-EC"/>
</dbReference>
<dbReference type="InterPro" id="IPR012337">
    <property type="entry name" value="RNaseH-like_sf"/>
</dbReference>
<dbReference type="EMBL" id="CAVLGL010000001">
    <property type="protein sequence ID" value="CAK1578755.1"/>
    <property type="molecule type" value="Genomic_DNA"/>
</dbReference>
<evidence type="ECO:0000256" key="3">
    <source>
        <dbReference type="SAM" id="MobiDB-lite"/>
    </source>
</evidence>
<keyword evidence="7" id="KW-1185">Reference proteome</keyword>
<dbReference type="GO" id="GO:0003676">
    <property type="term" value="F:nucleic acid binding"/>
    <property type="evidence" value="ECO:0007669"/>
    <property type="project" value="InterPro"/>
</dbReference>
<evidence type="ECO:0000259" key="4">
    <source>
        <dbReference type="PROSITE" id="PS50878"/>
    </source>
</evidence>
<keyword evidence="2" id="KW-0511">Multifunctional enzyme</keyword>
<feature type="domain" description="Integrase catalytic" evidence="5">
    <location>
        <begin position="447"/>
        <end position="606"/>
    </location>
</feature>
<dbReference type="Gene3D" id="3.30.420.10">
    <property type="entry name" value="Ribonuclease H-like superfamily/Ribonuclease H"/>
    <property type="match status" value="1"/>
</dbReference>
<feature type="compositionally biased region" description="Acidic residues" evidence="3">
    <location>
        <begin position="737"/>
        <end position="754"/>
    </location>
</feature>
<proteinExistence type="predicted"/>
<feature type="domain" description="Reverse transcriptase" evidence="4">
    <location>
        <begin position="1"/>
        <end position="82"/>
    </location>
</feature>
<evidence type="ECO:0000256" key="1">
    <source>
        <dbReference type="ARBA" id="ARBA00012493"/>
    </source>
</evidence>
<evidence type="ECO:0000313" key="6">
    <source>
        <dbReference type="EMBL" id="CAK1578755.1"/>
    </source>
</evidence>
<organism evidence="6 7">
    <name type="scientific">Parnassius mnemosyne</name>
    <name type="common">clouded apollo</name>
    <dbReference type="NCBI Taxonomy" id="213953"/>
    <lineage>
        <taxon>Eukaryota</taxon>
        <taxon>Metazoa</taxon>
        <taxon>Ecdysozoa</taxon>
        <taxon>Arthropoda</taxon>
        <taxon>Hexapoda</taxon>
        <taxon>Insecta</taxon>
        <taxon>Pterygota</taxon>
        <taxon>Neoptera</taxon>
        <taxon>Endopterygota</taxon>
        <taxon>Lepidoptera</taxon>
        <taxon>Glossata</taxon>
        <taxon>Ditrysia</taxon>
        <taxon>Papilionoidea</taxon>
        <taxon>Papilionidae</taxon>
        <taxon>Parnassiinae</taxon>
        <taxon>Parnassini</taxon>
        <taxon>Parnassius</taxon>
        <taxon>Driopa</taxon>
    </lineage>
</organism>
<dbReference type="InterPro" id="IPR041577">
    <property type="entry name" value="RT_RNaseH_2"/>
</dbReference>
<dbReference type="PROSITE" id="PS50878">
    <property type="entry name" value="RT_POL"/>
    <property type="match status" value="1"/>
</dbReference>
<dbReference type="CDD" id="cd01647">
    <property type="entry name" value="RT_LTR"/>
    <property type="match status" value="1"/>
</dbReference>
<dbReference type="GO" id="GO:0042575">
    <property type="term" value="C:DNA polymerase complex"/>
    <property type="evidence" value="ECO:0007669"/>
    <property type="project" value="UniProtKB-ARBA"/>
</dbReference>
<dbReference type="PROSITE" id="PS50994">
    <property type="entry name" value="INTEGRASE"/>
    <property type="match status" value="1"/>
</dbReference>
<protein>
    <recommendedName>
        <fullName evidence="1">RNA-directed DNA polymerase</fullName>
        <ecNumber evidence="1">2.7.7.49</ecNumber>
    </recommendedName>
</protein>
<dbReference type="PANTHER" id="PTHR37984:SF5">
    <property type="entry name" value="PROTEIN NYNRIN-LIKE"/>
    <property type="match status" value="1"/>
</dbReference>
<accession>A0AAV1K8X6</accession>
<comment type="caution">
    <text evidence="6">The sequence shown here is derived from an EMBL/GenBank/DDBJ whole genome shotgun (WGS) entry which is preliminary data.</text>
</comment>
<name>A0AAV1K8X6_9NEOP</name>
<evidence type="ECO:0000313" key="7">
    <source>
        <dbReference type="Proteomes" id="UP001314205"/>
    </source>
</evidence>
<evidence type="ECO:0000259" key="5">
    <source>
        <dbReference type="PROSITE" id="PS50994"/>
    </source>
</evidence>
<feature type="region of interest" description="Disordered" evidence="3">
    <location>
        <begin position="735"/>
        <end position="754"/>
    </location>
</feature>
<dbReference type="PANTHER" id="PTHR37984">
    <property type="entry name" value="PROTEIN CBG26694"/>
    <property type="match status" value="1"/>
</dbReference>
<dbReference type="SUPFAM" id="SSF56672">
    <property type="entry name" value="DNA/RNA polymerases"/>
    <property type="match status" value="1"/>
</dbReference>
<gene>
    <name evidence="6" type="ORF">PARMNEM_LOCUS796</name>
</gene>
<dbReference type="GO" id="GO:0015074">
    <property type="term" value="P:DNA integration"/>
    <property type="evidence" value="ECO:0007669"/>
    <property type="project" value="InterPro"/>
</dbReference>
<dbReference type="FunFam" id="3.30.70.270:FF:000026">
    <property type="entry name" value="Transposon Ty3-G Gag-Pol polyprotein"/>
    <property type="match status" value="1"/>
</dbReference>
<dbReference type="InterPro" id="IPR050951">
    <property type="entry name" value="Retrovirus_Pol_polyprotein"/>
</dbReference>
<dbReference type="Gene3D" id="3.30.70.270">
    <property type="match status" value="2"/>
</dbReference>
<dbReference type="FunFam" id="1.10.340.70:FF:000001">
    <property type="entry name" value="Retrovirus-related Pol polyprotein from transposon gypsy-like Protein"/>
    <property type="match status" value="1"/>
</dbReference>
<dbReference type="SUPFAM" id="SSF53098">
    <property type="entry name" value="Ribonuclease H-like"/>
    <property type="match status" value="1"/>
</dbReference>
<dbReference type="Gene3D" id="1.10.340.70">
    <property type="match status" value="1"/>
</dbReference>